<accession>A0ABT8GFT6</accession>
<organism evidence="5 6">
    <name type="scientific">Demequina muriae</name>
    <dbReference type="NCBI Taxonomy" id="3051664"/>
    <lineage>
        <taxon>Bacteria</taxon>
        <taxon>Bacillati</taxon>
        <taxon>Actinomycetota</taxon>
        <taxon>Actinomycetes</taxon>
        <taxon>Micrococcales</taxon>
        <taxon>Demequinaceae</taxon>
        <taxon>Demequina</taxon>
    </lineage>
</organism>
<keyword evidence="3" id="KW-0067">ATP-binding</keyword>
<comment type="caution">
    <text evidence="5">The sequence shown here is derived from an EMBL/GenBank/DDBJ whole genome shotgun (WGS) entry which is preliminary data.</text>
</comment>
<dbReference type="Gene3D" id="3.30.1360.40">
    <property type="match status" value="1"/>
</dbReference>
<evidence type="ECO:0000256" key="2">
    <source>
        <dbReference type="ARBA" id="ARBA00022801"/>
    </source>
</evidence>
<dbReference type="PANTHER" id="PTHR34698">
    <property type="entry name" value="5-OXOPROLINASE SUBUNIT B"/>
    <property type="match status" value="1"/>
</dbReference>
<dbReference type="EMBL" id="JAUHQA010000001">
    <property type="protein sequence ID" value="MDN4480299.1"/>
    <property type="molecule type" value="Genomic_DNA"/>
</dbReference>
<evidence type="ECO:0000256" key="3">
    <source>
        <dbReference type="ARBA" id="ARBA00022840"/>
    </source>
</evidence>
<keyword evidence="6" id="KW-1185">Reference proteome</keyword>
<reference evidence="5" key="1">
    <citation type="submission" date="2023-06" db="EMBL/GenBank/DDBJ databases">
        <title>Egi l300058.</title>
        <authorList>
            <person name="Gao L."/>
            <person name="Fang B.-Z."/>
            <person name="Li W.-J."/>
        </authorList>
    </citation>
    <scope>NUCLEOTIDE SEQUENCE</scope>
    <source>
        <strain evidence="5">EGI L300058</strain>
    </source>
</reference>
<protein>
    <submittedName>
        <fullName evidence="5">Carboxyltransferase domain-containing protein</fullName>
    </submittedName>
</protein>
<gene>
    <name evidence="5" type="ORF">QQX02_05100</name>
</gene>
<feature type="domain" description="Carboxyltransferase" evidence="4">
    <location>
        <begin position="12"/>
        <end position="230"/>
    </location>
</feature>
<evidence type="ECO:0000313" key="5">
    <source>
        <dbReference type="EMBL" id="MDN4480299.1"/>
    </source>
</evidence>
<dbReference type="RefSeq" id="WP_301141662.1">
    <property type="nucleotide sequence ID" value="NZ_JAUHQA010000001.1"/>
</dbReference>
<dbReference type="Gene3D" id="2.40.100.10">
    <property type="entry name" value="Cyclophilin-like"/>
    <property type="match status" value="1"/>
</dbReference>
<dbReference type="InterPro" id="IPR003833">
    <property type="entry name" value="CT_C_D"/>
</dbReference>
<keyword evidence="1" id="KW-0547">Nucleotide-binding</keyword>
<keyword evidence="2" id="KW-0378">Hydrolase</keyword>
<name>A0ABT8GFT6_9MICO</name>
<dbReference type="Pfam" id="PF02682">
    <property type="entry name" value="CT_C_D"/>
    <property type="match status" value="1"/>
</dbReference>
<dbReference type="SMART" id="SM00796">
    <property type="entry name" value="AHS1"/>
    <property type="match status" value="1"/>
</dbReference>
<evidence type="ECO:0000259" key="4">
    <source>
        <dbReference type="SMART" id="SM00796"/>
    </source>
</evidence>
<dbReference type="PANTHER" id="PTHR34698:SF2">
    <property type="entry name" value="5-OXOPROLINASE SUBUNIT B"/>
    <property type="match status" value="1"/>
</dbReference>
<evidence type="ECO:0000313" key="6">
    <source>
        <dbReference type="Proteomes" id="UP001172708"/>
    </source>
</evidence>
<dbReference type="InterPro" id="IPR029000">
    <property type="entry name" value="Cyclophilin-like_dom_sf"/>
</dbReference>
<proteinExistence type="predicted"/>
<dbReference type="Proteomes" id="UP001172708">
    <property type="component" value="Unassembled WGS sequence"/>
</dbReference>
<dbReference type="SUPFAM" id="SSF50891">
    <property type="entry name" value="Cyclophilin-like"/>
    <property type="match status" value="1"/>
</dbReference>
<dbReference type="InterPro" id="IPR010016">
    <property type="entry name" value="PxpB"/>
</dbReference>
<sequence length="246" mass="25882">MAEAVRVGDVVSQVRRVGADALLVEFSDPAWVTALDAEVRSRWGAAAERAAAVHVGDIVPAARTLLLDRIGLGGLHDSGAGAGLDGHVVLAPDDLLRLIRELSSWVLSPLQDRAGAMVDVPVVFDGPDLDAVARMWDMTAPEVVATVVQCEFQVAFCGFSPGFAYLSGLPEGRAVPRRSSPRTRVPVNAFGLAGEYAGVYPRSSPGGWQLLGTAVGVQLWDETRETPALLAPGTPVRVVEHDGAST</sequence>
<evidence type="ECO:0000256" key="1">
    <source>
        <dbReference type="ARBA" id="ARBA00022741"/>
    </source>
</evidence>